<comment type="caution">
    <text evidence="1">The sequence shown here is derived from an EMBL/GenBank/DDBJ whole genome shotgun (WGS) entry which is preliminary data.</text>
</comment>
<dbReference type="Proteomes" id="UP000749646">
    <property type="component" value="Unassembled WGS sequence"/>
</dbReference>
<accession>A0A9P6MKJ4</accession>
<protein>
    <submittedName>
        <fullName evidence="1">Uncharacterized protein</fullName>
    </submittedName>
</protein>
<keyword evidence="2" id="KW-1185">Reference proteome</keyword>
<dbReference type="InterPro" id="IPR032675">
    <property type="entry name" value="LRR_dom_sf"/>
</dbReference>
<dbReference type="Gene3D" id="3.80.10.10">
    <property type="entry name" value="Ribonuclease Inhibitor"/>
    <property type="match status" value="1"/>
</dbReference>
<reference evidence="1" key="1">
    <citation type="journal article" date="2020" name="Fungal Divers.">
        <title>Resolving the Mortierellaceae phylogeny through synthesis of multi-gene phylogenetics and phylogenomics.</title>
        <authorList>
            <person name="Vandepol N."/>
            <person name="Liber J."/>
            <person name="Desiro A."/>
            <person name="Na H."/>
            <person name="Kennedy M."/>
            <person name="Barry K."/>
            <person name="Grigoriev I.V."/>
            <person name="Miller A.N."/>
            <person name="O'Donnell K."/>
            <person name="Stajich J.E."/>
            <person name="Bonito G."/>
        </authorList>
    </citation>
    <scope>NUCLEOTIDE SEQUENCE</scope>
    <source>
        <strain evidence="1">MES-2147</strain>
    </source>
</reference>
<evidence type="ECO:0000313" key="2">
    <source>
        <dbReference type="Proteomes" id="UP000749646"/>
    </source>
</evidence>
<organism evidence="1 2">
    <name type="scientific">Modicella reniformis</name>
    <dbReference type="NCBI Taxonomy" id="1440133"/>
    <lineage>
        <taxon>Eukaryota</taxon>
        <taxon>Fungi</taxon>
        <taxon>Fungi incertae sedis</taxon>
        <taxon>Mucoromycota</taxon>
        <taxon>Mortierellomycotina</taxon>
        <taxon>Mortierellomycetes</taxon>
        <taxon>Mortierellales</taxon>
        <taxon>Mortierellaceae</taxon>
        <taxon>Modicella</taxon>
    </lineage>
</organism>
<dbReference type="SUPFAM" id="SSF52047">
    <property type="entry name" value="RNI-like"/>
    <property type="match status" value="1"/>
</dbReference>
<proteinExistence type="predicted"/>
<evidence type="ECO:0000313" key="1">
    <source>
        <dbReference type="EMBL" id="KAG0005934.1"/>
    </source>
</evidence>
<dbReference type="AlphaFoldDB" id="A0A9P6MKJ4"/>
<dbReference type="OrthoDB" id="2432222at2759"/>
<dbReference type="EMBL" id="JAAAHW010000154">
    <property type="protein sequence ID" value="KAG0005934.1"/>
    <property type="molecule type" value="Genomic_DNA"/>
</dbReference>
<sequence length="208" mass="23995">MELLQPHFSTLTELDLGYNNSMTSAMAQELLSSCSSLFKFRAPRIEALDIVEGKPWMCLRIQYLSAGIHFDPSTIKVLQPLIFDQLSKLTRLRVLAVGHVSEIAFQETMELRLESGLGKLSSLRLLRCIGFSNTKQMMGKQEIEWMLKHWKALERIHGQSNAYDANINDEMETRLIHCAIRTMKMMKRVMYVQYSDFHEIGILLKLVL</sequence>
<name>A0A9P6MKJ4_9FUNG</name>
<gene>
    <name evidence="1" type="ORF">BGZ65_009780</name>
</gene>